<protein>
    <submittedName>
        <fullName evidence="2">EAL domain-containing protein</fullName>
    </submittedName>
</protein>
<dbReference type="InterPro" id="IPR035919">
    <property type="entry name" value="EAL_sf"/>
</dbReference>
<dbReference type="InterPro" id="IPR050706">
    <property type="entry name" value="Cyclic-di-GMP_PDE-like"/>
</dbReference>
<dbReference type="AlphaFoldDB" id="A0A6A1R7J2"/>
<dbReference type="GO" id="GO:0071111">
    <property type="term" value="F:cyclic-guanylate-specific phosphodiesterase activity"/>
    <property type="evidence" value="ECO:0007669"/>
    <property type="project" value="InterPro"/>
</dbReference>
<dbReference type="SMART" id="SM00052">
    <property type="entry name" value="EAL"/>
    <property type="match status" value="1"/>
</dbReference>
<comment type="caution">
    <text evidence="2">The sequence shown here is derived from an EMBL/GenBank/DDBJ whole genome shotgun (WGS) entry which is preliminary data.</text>
</comment>
<gene>
    <name evidence="2" type="ORF">F7P80_02685</name>
</gene>
<dbReference type="SUPFAM" id="SSF141868">
    <property type="entry name" value="EAL domain-like"/>
    <property type="match status" value="1"/>
</dbReference>
<dbReference type="EMBL" id="VZOT01000001">
    <property type="protein sequence ID" value="KAB0588822.1"/>
    <property type="molecule type" value="Genomic_DNA"/>
</dbReference>
<accession>A0A6A1R7J2</accession>
<evidence type="ECO:0000313" key="2">
    <source>
        <dbReference type="EMBL" id="KAB0588822.1"/>
    </source>
</evidence>
<organism evidence="2">
    <name type="scientific">Comamonas kerstersii</name>
    <dbReference type="NCBI Taxonomy" id="225992"/>
    <lineage>
        <taxon>Bacteria</taxon>
        <taxon>Pseudomonadati</taxon>
        <taxon>Pseudomonadota</taxon>
        <taxon>Betaproteobacteria</taxon>
        <taxon>Burkholderiales</taxon>
        <taxon>Comamonadaceae</taxon>
        <taxon>Comamonas</taxon>
    </lineage>
</organism>
<evidence type="ECO:0000259" key="1">
    <source>
        <dbReference type="PROSITE" id="PS50883"/>
    </source>
</evidence>
<dbReference type="FunFam" id="3.20.20.450:FF:000001">
    <property type="entry name" value="Cyclic di-GMP phosphodiesterase yahA"/>
    <property type="match status" value="1"/>
</dbReference>
<dbReference type="PANTHER" id="PTHR33121:SF79">
    <property type="entry name" value="CYCLIC DI-GMP PHOSPHODIESTERASE PDED-RELATED"/>
    <property type="match status" value="1"/>
</dbReference>
<dbReference type="Pfam" id="PF00563">
    <property type="entry name" value="EAL"/>
    <property type="match status" value="1"/>
</dbReference>
<proteinExistence type="predicted"/>
<sequence length="268" mass="30673">MRPSRLLAQDRLLREAVENDQGLALHYQPLWNFQTQRLEGFEALVRWQHPERGLLPPGEFIAFAESRGLISLIDRWVMRSACKQIRAWRDAGLPPVVVSVNMSAIEFSHSHLLAEVQQVLQDTGVAAQWLEIELTETTLMKQSSHVLGTLQALQQLGVRLSIDDFGTGYSSLAYLKRYPLDKLKIDRSFIQDILQNQDDVNLVTAIIHMAKSLCLRTVAEGVETREQWELLQQLGCDLAQGYYLARPMTAEDATRWQLQHRQRHTSFA</sequence>
<dbReference type="PROSITE" id="PS50883">
    <property type="entry name" value="EAL"/>
    <property type="match status" value="1"/>
</dbReference>
<reference evidence="2" key="1">
    <citation type="submission" date="2019-09" db="EMBL/GenBank/DDBJ databases">
        <title>Draft genome sequences of 48 bacterial type strains from the CCUG.</title>
        <authorList>
            <person name="Tunovic T."/>
            <person name="Pineiro-Iglesias B."/>
            <person name="Unosson C."/>
            <person name="Inganas E."/>
            <person name="Ohlen M."/>
            <person name="Cardew S."/>
            <person name="Jensie-Markopoulos S."/>
            <person name="Salva-Serra F."/>
            <person name="Jaen-Luchoro D."/>
            <person name="Karlsson R."/>
            <person name="Svensson-Stadler L."/>
            <person name="Chun J."/>
            <person name="Moore E."/>
        </authorList>
    </citation>
    <scope>NUCLEOTIDE SEQUENCE</scope>
    <source>
        <strain evidence="2">CCUG 15333</strain>
    </source>
</reference>
<dbReference type="InterPro" id="IPR001633">
    <property type="entry name" value="EAL_dom"/>
</dbReference>
<name>A0A6A1R7J2_9BURK</name>
<dbReference type="RefSeq" id="WP_151042508.1">
    <property type="nucleotide sequence ID" value="NZ_VZOT01000001.1"/>
</dbReference>
<dbReference type="Gene3D" id="3.20.20.450">
    <property type="entry name" value="EAL domain"/>
    <property type="match status" value="1"/>
</dbReference>
<dbReference type="PANTHER" id="PTHR33121">
    <property type="entry name" value="CYCLIC DI-GMP PHOSPHODIESTERASE PDEF"/>
    <property type="match status" value="1"/>
</dbReference>
<dbReference type="CDD" id="cd01948">
    <property type="entry name" value="EAL"/>
    <property type="match status" value="1"/>
</dbReference>
<feature type="domain" description="EAL" evidence="1">
    <location>
        <begin position="6"/>
        <end position="261"/>
    </location>
</feature>